<name>A0A915LCY2_ROMCU</name>
<evidence type="ECO:0000313" key="2">
    <source>
        <dbReference type="WBParaSite" id="nRc.2.0.1.t48198-RA"/>
    </source>
</evidence>
<dbReference type="WBParaSite" id="nRc.2.0.1.t48198-RA">
    <property type="protein sequence ID" value="nRc.2.0.1.t48198-RA"/>
    <property type="gene ID" value="nRc.2.0.1.g48198"/>
</dbReference>
<protein>
    <submittedName>
        <fullName evidence="2">Uncharacterized protein</fullName>
    </submittedName>
</protein>
<organism evidence="1 2">
    <name type="scientific">Romanomermis culicivorax</name>
    <name type="common">Nematode worm</name>
    <dbReference type="NCBI Taxonomy" id="13658"/>
    <lineage>
        <taxon>Eukaryota</taxon>
        <taxon>Metazoa</taxon>
        <taxon>Ecdysozoa</taxon>
        <taxon>Nematoda</taxon>
        <taxon>Enoplea</taxon>
        <taxon>Dorylaimia</taxon>
        <taxon>Mermithida</taxon>
        <taxon>Mermithoidea</taxon>
        <taxon>Mermithidae</taxon>
        <taxon>Romanomermis</taxon>
    </lineage>
</organism>
<reference evidence="2" key="1">
    <citation type="submission" date="2022-11" db="UniProtKB">
        <authorList>
            <consortium name="WormBaseParasite"/>
        </authorList>
    </citation>
    <scope>IDENTIFICATION</scope>
</reference>
<proteinExistence type="predicted"/>
<dbReference type="Proteomes" id="UP000887565">
    <property type="component" value="Unplaced"/>
</dbReference>
<evidence type="ECO:0000313" key="1">
    <source>
        <dbReference type="Proteomes" id="UP000887565"/>
    </source>
</evidence>
<dbReference type="AlphaFoldDB" id="A0A915LCY2"/>
<accession>A0A915LCY2</accession>
<sequence>MHASQRQLGVSRPDHRTLGAGVRRLHLKAAARVRFAACAYRSACGQAAVTFVVGLPARGALPAVRPARKSGFREPDCELRGCVCAFGRARYSSFRRLRRVLRDSHAARVGSRH</sequence>
<keyword evidence="1" id="KW-1185">Reference proteome</keyword>